<dbReference type="KEGG" id="soy:115885949"/>
<reference evidence="7" key="1">
    <citation type="submission" date="2025-08" db="UniProtKB">
        <authorList>
            <consortium name="RefSeq"/>
        </authorList>
    </citation>
    <scope>IDENTIFICATION</scope>
    <source>
        <tissue evidence="7">Gonads</tissue>
    </source>
</reference>
<dbReference type="InterPro" id="IPR003172">
    <property type="entry name" value="ML_dom"/>
</dbReference>
<sequence>MVKIILICGIISIFLVHSVKSTVVNTCDNGALLPNTTMYAGTLLCNQTPCTCIPGCPFTIYLEFLSPKYLENMKPNILATYAGVTIPYPLNQDDACDGIENTQCPIVKNEHIKYKISMDILNIFPEVTVALEFTIKDQDTGDAVICVLFDIDVRKIDCPS</sequence>
<evidence type="ECO:0000313" key="7">
    <source>
        <dbReference type="RefSeq" id="XP_030760847.1"/>
    </source>
</evidence>
<proteinExistence type="inferred from homology"/>
<keyword evidence="3" id="KW-0964">Secreted</keyword>
<keyword evidence="4" id="KW-0732">Signal</keyword>
<evidence type="ECO:0000313" key="6">
    <source>
        <dbReference type="Proteomes" id="UP000504635"/>
    </source>
</evidence>
<dbReference type="GO" id="GO:0005576">
    <property type="term" value="C:extracellular region"/>
    <property type="evidence" value="ECO:0007669"/>
    <property type="project" value="UniProtKB-SubCell"/>
</dbReference>
<dbReference type="Proteomes" id="UP000504635">
    <property type="component" value="Unplaced"/>
</dbReference>
<accession>A0A6J2YBL0</accession>
<dbReference type="Pfam" id="PF02221">
    <property type="entry name" value="E1_DerP2_DerF2"/>
    <property type="match status" value="1"/>
</dbReference>
<feature type="signal peptide" evidence="4">
    <location>
        <begin position="1"/>
        <end position="21"/>
    </location>
</feature>
<dbReference type="InParanoid" id="A0A6J2YBL0"/>
<evidence type="ECO:0000256" key="4">
    <source>
        <dbReference type="SAM" id="SignalP"/>
    </source>
</evidence>
<dbReference type="RefSeq" id="XP_030760847.1">
    <property type="nucleotide sequence ID" value="XM_030904987.1"/>
</dbReference>
<evidence type="ECO:0000259" key="5">
    <source>
        <dbReference type="SMART" id="SM00737"/>
    </source>
</evidence>
<dbReference type="AlphaFoldDB" id="A0A6J2YBL0"/>
<dbReference type="SMART" id="SM00737">
    <property type="entry name" value="ML"/>
    <property type="match status" value="1"/>
</dbReference>
<dbReference type="InterPro" id="IPR014756">
    <property type="entry name" value="Ig_E-set"/>
</dbReference>
<evidence type="ECO:0000256" key="2">
    <source>
        <dbReference type="ARBA" id="ARBA00006370"/>
    </source>
</evidence>
<name>A0A6J2YBL0_SITOR</name>
<comment type="similarity">
    <text evidence="2">Belongs to the NPC2 family.</text>
</comment>
<dbReference type="Gene3D" id="2.60.40.770">
    <property type="match status" value="1"/>
</dbReference>
<feature type="domain" description="MD-2-related lipid-recognition" evidence="5">
    <location>
        <begin position="24"/>
        <end position="151"/>
    </location>
</feature>
<dbReference type="GeneID" id="115885949"/>
<keyword evidence="6" id="KW-1185">Reference proteome</keyword>
<dbReference type="SUPFAM" id="SSF81296">
    <property type="entry name" value="E set domains"/>
    <property type="match status" value="1"/>
</dbReference>
<dbReference type="FunFam" id="2.60.40.770:FF:000001">
    <property type="entry name" value="NPC intracellular cholesterol transporter 2"/>
    <property type="match status" value="1"/>
</dbReference>
<evidence type="ECO:0000256" key="3">
    <source>
        <dbReference type="ARBA" id="ARBA00022525"/>
    </source>
</evidence>
<evidence type="ECO:0000256" key="1">
    <source>
        <dbReference type="ARBA" id="ARBA00004613"/>
    </source>
</evidence>
<feature type="chain" id="PRO_5027020735" evidence="4">
    <location>
        <begin position="22"/>
        <end position="160"/>
    </location>
</feature>
<dbReference type="OrthoDB" id="6489092at2759"/>
<organism evidence="6 7">
    <name type="scientific">Sitophilus oryzae</name>
    <name type="common">Rice weevil</name>
    <name type="synonym">Curculio oryzae</name>
    <dbReference type="NCBI Taxonomy" id="7048"/>
    <lineage>
        <taxon>Eukaryota</taxon>
        <taxon>Metazoa</taxon>
        <taxon>Ecdysozoa</taxon>
        <taxon>Arthropoda</taxon>
        <taxon>Hexapoda</taxon>
        <taxon>Insecta</taxon>
        <taxon>Pterygota</taxon>
        <taxon>Neoptera</taxon>
        <taxon>Endopterygota</taxon>
        <taxon>Coleoptera</taxon>
        <taxon>Polyphaga</taxon>
        <taxon>Cucujiformia</taxon>
        <taxon>Curculionidae</taxon>
        <taxon>Dryophthorinae</taxon>
        <taxon>Sitophilus</taxon>
    </lineage>
</organism>
<gene>
    <name evidence="7" type="primary">LOC115885949</name>
</gene>
<protein>
    <submittedName>
        <fullName evidence="7">NPC intracellular cholesterol transporter 2-like</fullName>
    </submittedName>
</protein>
<comment type="subcellular location">
    <subcellularLocation>
        <location evidence="1">Secreted</location>
    </subcellularLocation>
</comment>